<comment type="caution">
    <text evidence="1">The sequence shown here is derived from an EMBL/GenBank/DDBJ whole genome shotgun (WGS) entry which is preliminary data.</text>
</comment>
<proteinExistence type="predicted"/>
<reference evidence="1 2" key="1">
    <citation type="submission" date="2022-05" db="EMBL/GenBank/DDBJ databases">
        <authorList>
            <consortium name="Genoscope - CEA"/>
            <person name="William W."/>
        </authorList>
    </citation>
    <scope>NUCLEOTIDE SEQUENCE [LARGE SCALE GENOMIC DNA]</scope>
</reference>
<accession>A0ABN8N694</accession>
<name>A0ABN8N694_9CNID</name>
<protein>
    <submittedName>
        <fullName evidence="1">Uncharacterized protein</fullName>
    </submittedName>
</protein>
<evidence type="ECO:0000313" key="2">
    <source>
        <dbReference type="Proteomes" id="UP001159405"/>
    </source>
</evidence>
<dbReference type="Proteomes" id="UP001159405">
    <property type="component" value="Unassembled WGS sequence"/>
</dbReference>
<sequence length="138" mass="15335">MILGTSIESVKGSHSTHVTKWKSAMSEAYTPAAKKERSLALKGKSLQDHKAHFRTLKPGDRVLVRNLSERGGPYKLRVKSGTVRGVEELATLKGLHGECREYHRTNSDSDEGDHPNLLTITAVRVARVRSYYGCPCNF</sequence>
<evidence type="ECO:0000313" key="1">
    <source>
        <dbReference type="EMBL" id="CAH3043843.1"/>
    </source>
</evidence>
<dbReference type="EMBL" id="CALNXK010000011">
    <property type="protein sequence ID" value="CAH3043843.1"/>
    <property type="molecule type" value="Genomic_DNA"/>
</dbReference>
<gene>
    <name evidence="1" type="ORF">PLOB_00002682</name>
</gene>
<organism evidence="1 2">
    <name type="scientific">Porites lobata</name>
    <dbReference type="NCBI Taxonomy" id="104759"/>
    <lineage>
        <taxon>Eukaryota</taxon>
        <taxon>Metazoa</taxon>
        <taxon>Cnidaria</taxon>
        <taxon>Anthozoa</taxon>
        <taxon>Hexacorallia</taxon>
        <taxon>Scleractinia</taxon>
        <taxon>Fungiina</taxon>
        <taxon>Poritidae</taxon>
        <taxon>Porites</taxon>
    </lineage>
</organism>
<keyword evidence="2" id="KW-1185">Reference proteome</keyword>